<dbReference type="InterPro" id="IPR039247">
    <property type="entry name" value="KhpB"/>
</dbReference>
<sequence>MKKISGKNLQEAITNASIELGCSVTKLDYEIIQYPSGGFLGIGKKEAIIVASIQKEESLLPQEMDKKTEDKKSNIQEDCVKIQSELKELLSLMPYEIDTIKVEPYGRQVVSIFLDGKDTALLIGEKGYRYQALSYLLFNWIHLQYGYGVRLEIAQFLKMQEEIVEQYLKSIADQIFNHQSFKTKNLSGILGVIALKRLRELYPGRYICLKQEEQEQYISISNP</sequence>
<dbReference type="Gene3D" id="3.30.300.20">
    <property type="match status" value="1"/>
</dbReference>
<dbReference type="Gene3D" id="3.30.1370.180">
    <property type="match status" value="1"/>
</dbReference>
<comment type="caution">
    <text evidence="2">The sequence shown here is derived from an EMBL/GenBank/DDBJ whole genome shotgun (WGS) entry which is preliminary data.</text>
</comment>
<dbReference type="InterPro" id="IPR032782">
    <property type="entry name" value="KhpB_N"/>
</dbReference>
<dbReference type="AlphaFoldDB" id="A0A3D8J8Q8"/>
<dbReference type="PANTHER" id="PTHR35800:SF1">
    <property type="entry name" value="RNA-BINDING PROTEIN KHPB"/>
    <property type="match status" value="1"/>
</dbReference>
<evidence type="ECO:0000259" key="1">
    <source>
        <dbReference type="SMART" id="SM01245"/>
    </source>
</evidence>
<dbReference type="OrthoDB" id="5329502at2"/>
<name>A0A3D8J8Q8_9HELI</name>
<dbReference type="Pfam" id="PF14804">
    <property type="entry name" value="Jag_N"/>
    <property type="match status" value="1"/>
</dbReference>
<keyword evidence="3" id="KW-1185">Reference proteome</keyword>
<dbReference type="EMBL" id="NXLX01000008">
    <property type="protein sequence ID" value="RDU73897.1"/>
    <property type="molecule type" value="Genomic_DNA"/>
</dbReference>
<evidence type="ECO:0000313" key="3">
    <source>
        <dbReference type="Proteomes" id="UP000256695"/>
    </source>
</evidence>
<dbReference type="Gene3D" id="3.30.30.80">
    <property type="entry name" value="probable RNA-binding protein from clostridium symbiosum atcc 14940"/>
    <property type="match status" value="1"/>
</dbReference>
<evidence type="ECO:0000313" key="2">
    <source>
        <dbReference type="EMBL" id="RDU73897.1"/>
    </source>
</evidence>
<dbReference type="InterPro" id="IPR040977">
    <property type="entry name" value="HP1451_C"/>
</dbReference>
<dbReference type="GO" id="GO:0003723">
    <property type="term" value="F:RNA binding"/>
    <property type="evidence" value="ECO:0007669"/>
    <property type="project" value="InterPro"/>
</dbReference>
<proteinExistence type="predicted"/>
<accession>A0A3D8J8Q8</accession>
<gene>
    <name evidence="2" type="ORF">CQA57_04325</name>
</gene>
<feature type="domain" description="RNA-binding protein KhpB N-terminal" evidence="1">
    <location>
        <begin position="3"/>
        <end position="54"/>
    </location>
</feature>
<reference evidence="2 3" key="1">
    <citation type="submission" date="2018-04" db="EMBL/GenBank/DDBJ databases">
        <title>Novel Campyloabacter and Helicobacter Species and Strains.</title>
        <authorList>
            <person name="Mannion A.J."/>
            <person name="Shen Z."/>
            <person name="Fox J.G."/>
        </authorList>
    </citation>
    <scope>NUCLEOTIDE SEQUENCE [LARGE SCALE GENOMIC DNA]</scope>
    <source>
        <strain evidence="2 3">MIT 04-9362</strain>
    </source>
</reference>
<protein>
    <submittedName>
        <fullName evidence="2">SpoIIIJ-associated protein</fullName>
    </submittedName>
</protein>
<dbReference type="InterPro" id="IPR015946">
    <property type="entry name" value="KH_dom-like_a/b"/>
</dbReference>
<dbReference type="RefSeq" id="WP_115579005.1">
    <property type="nucleotide sequence ID" value="NZ_NXLX01000008.1"/>
</dbReference>
<dbReference type="Pfam" id="PF18472">
    <property type="entry name" value="HP1451_C"/>
    <property type="match status" value="1"/>
</dbReference>
<dbReference type="Proteomes" id="UP000256695">
    <property type="component" value="Unassembled WGS sequence"/>
</dbReference>
<dbReference type="InterPro" id="IPR038247">
    <property type="entry name" value="Jag_N_dom_sf"/>
</dbReference>
<organism evidence="2 3">
    <name type="scientific">Helicobacter anseris</name>
    <dbReference type="NCBI Taxonomy" id="375926"/>
    <lineage>
        <taxon>Bacteria</taxon>
        <taxon>Pseudomonadati</taxon>
        <taxon>Campylobacterota</taxon>
        <taxon>Epsilonproteobacteria</taxon>
        <taxon>Campylobacterales</taxon>
        <taxon>Helicobacteraceae</taxon>
        <taxon>Helicobacter</taxon>
    </lineage>
</organism>
<dbReference type="SMART" id="SM01245">
    <property type="entry name" value="Jag_N"/>
    <property type="match status" value="1"/>
</dbReference>
<dbReference type="PANTHER" id="PTHR35800">
    <property type="entry name" value="PROTEIN JAG"/>
    <property type="match status" value="1"/>
</dbReference>